<feature type="compositionally biased region" description="Low complexity" evidence="8">
    <location>
        <begin position="82"/>
        <end position="93"/>
    </location>
</feature>
<dbReference type="EMBL" id="JABSTV010001252">
    <property type="protein sequence ID" value="KAH7947302.1"/>
    <property type="molecule type" value="Genomic_DNA"/>
</dbReference>
<dbReference type="PROSITE" id="PS51885">
    <property type="entry name" value="NEPRILYSIN"/>
    <property type="match status" value="1"/>
</dbReference>
<evidence type="ECO:0000256" key="3">
    <source>
        <dbReference type="ARBA" id="ARBA00022670"/>
    </source>
</evidence>
<dbReference type="GO" id="GO:0046872">
    <property type="term" value="F:metal ion binding"/>
    <property type="evidence" value="ECO:0007669"/>
    <property type="project" value="UniProtKB-KW"/>
</dbReference>
<keyword evidence="13" id="KW-1185">Reference proteome</keyword>
<dbReference type="GO" id="GO:0016485">
    <property type="term" value="P:protein processing"/>
    <property type="evidence" value="ECO:0007669"/>
    <property type="project" value="TreeGrafter"/>
</dbReference>
<evidence type="ECO:0000256" key="1">
    <source>
        <dbReference type="ARBA" id="ARBA00001947"/>
    </source>
</evidence>
<evidence type="ECO:0000259" key="10">
    <source>
        <dbReference type="Pfam" id="PF01431"/>
    </source>
</evidence>
<gene>
    <name evidence="12" type="ORF">HPB52_009790</name>
</gene>
<evidence type="ECO:0000313" key="13">
    <source>
        <dbReference type="Proteomes" id="UP000821837"/>
    </source>
</evidence>
<dbReference type="SUPFAM" id="SSF55486">
    <property type="entry name" value="Metalloproteases ('zincins'), catalytic domain"/>
    <property type="match status" value="1"/>
</dbReference>
<dbReference type="VEuPathDB" id="VectorBase:RSAN_055681"/>
<name>A0A9D4PLK4_RHISA</name>
<accession>A0A9D4PLK4</accession>
<dbReference type="PANTHER" id="PTHR11733">
    <property type="entry name" value="ZINC METALLOPROTEASE FAMILY M13 NEPRILYSIN-RELATED"/>
    <property type="match status" value="1"/>
</dbReference>
<evidence type="ECO:0000256" key="4">
    <source>
        <dbReference type="ARBA" id="ARBA00022723"/>
    </source>
</evidence>
<evidence type="ECO:0000256" key="5">
    <source>
        <dbReference type="ARBA" id="ARBA00022801"/>
    </source>
</evidence>
<reference evidence="12" key="2">
    <citation type="submission" date="2021-09" db="EMBL/GenBank/DDBJ databases">
        <authorList>
            <person name="Jia N."/>
            <person name="Wang J."/>
            <person name="Shi W."/>
            <person name="Du L."/>
            <person name="Sun Y."/>
            <person name="Zhan W."/>
            <person name="Jiang J."/>
            <person name="Wang Q."/>
            <person name="Zhang B."/>
            <person name="Ji P."/>
            <person name="Sakyi L.B."/>
            <person name="Cui X."/>
            <person name="Yuan T."/>
            <person name="Jiang B."/>
            <person name="Yang W."/>
            <person name="Lam T.T.-Y."/>
            <person name="Chang Q."/>
            <person name="Ding S."/>
            <person name="Wang X."/>
            <person name="Zhu J."/>
            <person name="Ruan X."/>
            <person name="Zhao L."/>
            <person name="Wei J."/>
            <person name="Que T."/>
            <person name="Du C."/>
            <person name="Cheng J."/>
            <person name="Dai P."/>
            <person name="Han X."/>
            <person name="Huang E."/>
            <person name="Gao Y."/>
            <person name="Liu J."/>
            <person name="Shao H."/>
            <person name="Ye R."/>
            <person name="Li L."/>
            <person name="Wei W."/>
            <person name="Wang X."/>
            <person name="Wang C."/>
            <person name="Huo Q."/>
            <person name="Li W."/>
            <person name="Guo W."/>
            <person name="Chen H."/>
            <person name="Chen S."/>
            <person name="Zhou L."/>
            <person name="Zhou L."/>
            <person name="Ni X."/>
            <person name="Tian J."/>
            <person name="Zhou Y."/>
            <person name="Sheng Y."/>
            <person name="Liu T."/>
            <person name="Pan Y."/>
            <person name="Xia L."/>
            <person name="Li J."/>
            <person name="Zhao F."/>
            <person name="Cao W."/>
        </authorList>
    </citation>
    <scope>NUCLEOTIDE SEQUENCE</scope>
    <source>
        <strain evidence="12">Rsan-2018</strain>
        <tissue evidence="12">Larvae</tissue>
    </source>
</reference>
<dbReference type="Proteomes" id="UP000821837">
    <property type="component" value="Chromosome 6"/>
</dbReference>
<dbReference type="InterPro" id="IPR018497">
    <property type="entry name" value="Peptidase_M13_C"/>
</dbReference>
<comment type="similarity">
    <text evidence="2">Belongs to the peptidase M13 family.</text>
</comment>
<dbReference type="InterPro" id="IPR024079">
    <property type="entry name" value="MetalloPept_cat_dom_sf"/>
</dbReference>
<evidence type="ECO:0000256" key="8">
    <source>
        <dbReference type="SAM" id="MobiDB-lite"/>
    </source>
</evidence>
<keyword evidence="9" id="KW-0812">Transmembrane</keyword>
<dbReference type="Pfam" id="PF05649">
    <property type="entry name" value="Peptidase_M13_N"/>
    <property type="match status" value="1"/>
</dbReference>
<dbReference type="Gene3D" id="3.40.390.10">
    <property type="entry name" value="Collagenase (Catalytic Domain)"/>
    <property type="match status" value="1"/>
</dbReference>
<dbReference type="InterPro" id="IPR008753">
    <property type="entry name" value="Peptidase_M13_N"/>
</dbReference>
<organism evidence="12 13">
    <name type="scientific">Rhipicephalus sanguineus</name>
    <name type="common">Brown dog tick</name>
    <name type="synonym">Ixodes sanguineus</name>
    <dbReference type="NCBI Taxonomy" id="34632"/>
    <lineage>
        <taxon>Eukaryota</taxon>
        <taxon>Metazoa</taxon>
        <taxon>Ecdysozoa</taxon>
        <taxon>Arthropoda</taxon>
        <taxon>Chelicerata</taxon>
        <taxon>Arachnida</taxon>
        <taxon>Acari</taxon>
        <taxon>Parasitiformes</taxon>
        <taxon>Ixodida</taxon>
        <taxon>Ixodoidea</taxon>
        <taxon>Ixodidae</taxon>
        <taxon>Rhipicephalinae</taxon>
        <taxon>Rhipicephalus</taxon>
        <taxon>Rhipicephalus</taxon>
    </lineage>
</organism>
<reference evidence="12" key="1">
    <citation type="journal article" date="2020" name="Cell">
        <title>Large-Scale Comparative Analyses of Tick Genomes Elucidate Their Genetic Diversity and Vector Capacities.</title>
        <authorList>
            <consortium name="Tick Genome and Microbiome Consortium (TIGMIC)"/>
            <person name="Jia N."/>
            <person name="Wang J."/>
            <person name="Shi W."/>
            <person name="Du L."/>
            <person name="Sun Y."/>
            <person name="Zhan W."/>
            <person name="Jiang J.F."/>
            <person name="Wang Q."/>
            <person name="Zhang B."/>
            <person name="Ji P."/>
            <person name="Bell-Sakyi L."/>
            <person name="Cui X.M."/>
            <person name="Yuan T.T."/>
            <person name="Jiang B.G."/>
            <person name="Yang W.F."/>
            <person name="Lam T.T."/>
            <person name="Chang Q.C."/>
            <person name="Ding S.J."/>
            <person name="Wang X.J."/>
            <person name="Zhu J.G."/>
            <person name="Ruan X.D."/>
            <person name="Zhao L."/>
            <person name="Wei J.T."/>
            <person name="Ye R.Z."/>
            <person name="Que T.C."/>
            <person name="Du C.H."/>
            <person name="Zhou Y.H."/>
            <person name="Cheng J.X."/>
            <person name="Dai P.F."/>
            <person name="Guo W.B."/>
            <person name="Han X.H."/>
            <person name="Huang E.J."/>
            <person name="Li L.F."/>
            <person name="Wei W."/>
            <person name="Gao Y.C."/>
            <person name="Liu J.Z."/>
            <person name="Shao H.Z."/>
            <person name="Wang X."/>
            <person name="Wang C.C."/>
            <person name="Yang T.C."/>
            <person name="Huo Q.B."/>
            <person name="Li W."/>
            <person name="Chen H.Y."/>
            <person name="Chen S.E."/>
            <person name="Zhou L.G."/>
            <person name="Ni X.B."/>
            <person name="Tian J.H."/>
            <person name="Sheng Y."/>
            <person name="Liu T."/>
            <person name="Pan Y.S."/>
            <person name="Xia L.Y."/>
            <person name="Li J."/>
            <person name="Zhao F."/>
            <person name="Cao W.C."/>
        </authorList>
    </citation>
    <scope>NUCLEOTIDE SEQUENCE</scope>
    <source>
        <strain evidence="12">Rsan-2018</strain>
    </source>
</reference>
<feature type="transmembrane region" description="Helical" evidence="9">
    <location>
        <begin position="160"/>
        <end position="182"/>
    </location>
</feature>
<feature type="region of interest" description="Disordered" evidence="8">
    <location>
        <begin position="1"/>
        <end position="142"/>
    </location>
</feature>
<dbReference type="InterPro" id="IPR042089">
    <property type="entry name" value="Peptidase_M13_dom_2"/>
</dbReference>
<protein>
    <submittedName>
        <fullName evidence="12">Uncharacterized protein</fullName>
    </submittedName>
</protein>
<keyword evidence="6" id="KW-0862">Zinc</keyword>
<comment type="cofactor">
    <cofactor evidence="1">
        <name>Zn(2+)</name>
        <dbReference type="ChEBI" id="CHEBI:29105"/>
    </cofactor>
</comment>
<feature type="domain" description="Peptidase M13 N-terminal" evidence="11">
    <location>
        <begin position="215"/>
        <end position="585"/>
    </location>
</feature>
<sequence>MRVQVPVPETSITQGSPAGKQPSPRHSYSKADARRRRSKSARSATASGSELASPIIDPARVPQEPESGACISPDDQCAKGGASPQASPPSFSAEENDQQRQQPSVPFPQAKSSDVPADARASSPAANSAQLLSRPDEVRSRNPEAVISKTTLQVPRKYDVVTIILITVAVGTLFFVTVFLVASKHAARRLRLCHTEDCGSHAALLSRAFDTQLDPCDDFEAFVCSAWHASETRREQAMSVMDDLRFTWYDHFEDTLTRGTKKFQAGRKPLAVYHMCRNNFPTNASQVSLILDFLAHHGLSWPEPPEKPRPPLALLVTLSYKWESPYWITVRLLEPSASGNRRVQVTPGLYLPILRNNYYAITAAYYRYWQMFLELIYPDPDKRPAINTTVVNDIRALEEDVLDSLHTAAESPRKRPATFPFSEIGTHVPNTSAVEWAEAFQAGMSLQPNLTVDDEIVATDVAFLGAVSRLLSKYGPLKLNQHLTWLIMQNCPPATDYAFLLGYYGSEEKAAAHASSHCAHKVETLYKVLLLALGLFTRLTDLDRKVIEAGFNSLISAASGSIRNSRWMDDRSKAHAVRKLDSVRNDMWPPVAILDEGALEKIYAAFPEKEPSFADYWIKTLEVIGGMDRTPEYCKALSLPSNNFPDYAGYDYVTNSVRTAIGAVAAPAYYSNGTKGMLYGGLLFLMATQMVKAIDDEGIRWLPDGTGADATILSGRTLQAFRDRSECPHGGNSRTVFPEVPALEVAHAALTASHHADQTEPLALSNQLPEEKVFFMTLCYMSCSKPARRPGFLADCNKAVRNSDAFSRAFGCRKGSRMNPEKKCSFFA</sequence>
<dbReference type="GO" id="GO:0004222">
    <property type="term" value="F:metalloendopeptidase activity"/>
    <property type="evidence" value="ECO:0007669"/>
    <property type="project" value="InterPro"/>
</dbReference>
<dbReference type="Gene3D" id="1.10.1380.10">
    <property type="entry name" value="Neutral endopeptidase , domain2"/>
    <property type="match status" value="1"/>
</dbReference>
<feature type="domain" description="Peptidase M13 C-terminal" evidence="10">
    <location>
        <begin position="653"/>
        <end position="825"/>
    </location>
</feature>
<comment type="caution">
    <text evidence="12">The sequence shown here is derived from an EMBL/GenBank/DDBJ whole genome shotgun (WGS) entry which is preliminary data.</text>
</comment>
<proteinExistence type="inferred from homology"/>
<dbReference type="InterPro" id="IPR000718">
    <property type="entry name" value="Peptidase_M13"/>
</dbReference>
<keyword evidence="7" id="KW-0482">Metalloprotease</keyword>
<dbReference type="PANTHER" id="PTHR11733:SF241">
    <property type="entry name" value="GH26575P-RELATED"/>
    <property type="match status" value="1"/>
</dbReference>
<keyword evidence="4" id="KW-0479">Metal-binding</keyword>
<evidence type="ECO:0000256" key="2">
    <source>
        <dbReference type="ARBA" id="ARBA00007357"/>
    </source>
</evidence>
<evidence type="ECO:0000313" key="12">
    <source>
        <dbReference type="EMBL" id="KAH7947302.1"/>
    </source>
</evidence>
<evidence type="ECO:0000256" key="7">
    <source>
        <dbReference type="ARBA" id="ARBA00023049"/>
    </source>
</evidence>
<evidence type="ECO:0000259" key="11">
    <source>
        <dbReference type="Pfam" id="PF05649"/>
    </source>
</evidence>
<evidence type="ECO:0000256" key="6">
    <source>
        <dbReference type="ARBA" id="ARBA00022833"/>
    </source>
</evidence>
<keyword evidence="9" id="KW-1133">Transmembrane helix</keyword>
<evidence type="ECO:0000256" key="9">
    <source>
        <dbReference type="SAM" id="Phobius"/>
    </source>
</evidence>
<keyword evidence="5" id="KW-0378">Hydrolase</keyword>
<dbReference type="Pfam" id="PF01431">
    <property type="entry name" value="Peptidase_M13"/>
    <property type="match status" value="1"/>
</dbReference>
<dbReference type="GO" id="GO:0005886">
    <property type="term" value="C:plasma membrane"/>
    <property type="evidence" value="ECO:0007669"/>
    <property type="project" value="TreeGrafter"/>
</dbReference>
<keyword evidence="3" id="KW-0645">Protease</keyword>
<dbReference type="AlphaFoldDB" id="A0A9D4PLK4"/>
<keyword evidence="9" id="KW-0472">Membrane</keyword>